<reference evidence="3" key="1">
    <citation type="submission" date="2015-03" db="EMBL/GenBank/DDBJ databases">
        <authorList>
            <person name="Wibberg D."/>
        </authorList>
    </citation>
    <scope>NUCLEOTIDE SEQUENCE [LARGE SCALE GENOMIC DNA]</scope>
</reference>
<dbReference type="InterPro" id="IPR011010">
    <property type="entry name" value="DNA_brk_join_enz"/>
</dbReference>
<dbReference type="GO" id="GO:0003677">
    <property type="term" value="F:DNA binding"/>
    <property type="evidence" value="ECO:0007669"/>
    <property type="project" value="InterPro"/>
</dbReference>
<proteinExistence type="predicted"/>
<dbReference type="Gene3D" id="1.10.443.10">
    <property type="entry name" value="Intergrase catalytic core"/>
    <property type="match status" value="1"/>
</dbReference>
<evidence type="ECO:0000313" key="3">
    <source>
        <dbReference type="Proteomes" id="UP000033163"/>
    </source>
</evidence>
<dbReference type="SUPFAM" id="SSF56349">
    <property type="entry name" value="DNA breaking-rejoining enzymes"/>
    <property type="match status" value="1"/>
</dbReference>
<dbReference type="GO" id="GO:0006310">
    <property type="term" value="P:DNA recombination"/>
    <property type="evidence" value="ECO:0007669"/>
    <property type="project" value="UniProtKB-KW"/>
</dbReference>
<dbReference type="AlphaFoldDB" id="A0A0E4H9N0"/>
<keyword evidence="1" id="KW-0233">DNA recombination</keyword>
<organism evidence="2 3">
    <name type="scientific">Paenibacillus riograndensis SBR5</name>
    <dbReference type="NCBI Taxonomy" id="1073571"/>
    <lineage>
        <taxon>Bacteria</taxon>
        <taxon>Bacillati</taxon>
        <taxon>Bacillota</taxon>
        <taxon>Bacilli</taxon>
        <taxon>Bacillales</taxon>
        <taxon>Paenibacillaceae</taxon>
        <taxon>Paenibacillus</taxon>
        <taxon>Paenibacillus sonchi group</taxon>
    </lineage>
</organism>
<dbReference type="PATRIC" id="fig|1073571.4.peg.2089"/>
<dbReference type="EMBL" id="LN831776">
    <property type="protein sequence ID" value="CQR54400.1"/>
    <property type="molecule type" value="Genomic_DNA"/>
</dbReference>
<evidence type="ECO:0000313" key="2">
    <source>
        <dbReference type="EMBL" id="CQR54400.1"/>
    </source>
</evidence>
<name>A0A0E4H9N0_9BACL</name>
<protein>
    <submittedName>
        <fullName evidence="2">Uncharacterized protein</fullName>
    </submittedName>
</protein>
<dbReference type="GO" id="GO:0015074">
    <property type="term" value="P:DNA integration"/>
    <property type="evidence" value="ECO:0007669"/>
    <property type="project" value="InterPro"/>
</dbReference>
<sequence length="337" mass="38793">MEKQQMEKELLVVLEQFENLLNNKLKSNYMPILKNTFLPCLVSAHSEISNIDELFMHEITRANIVQAGIQYVDTTKKVKSVAAVKKYLTAVAEFHKRVIIKKYPNTPLNSINEFQGLFEEIVEKSQKNLMPKISHDQIKDKEAKFILEYLSSLSKNSYKEQVICIVFELMLLYGFKIGTIASLKKDDFSQERRTLMISLPSLHSPIKLELPYKLSKQISDLEANYMNESELLFLADDNKKLDSSYFFEFLKNLEKDTTKTLGTQCTHLTLSGLSKYAVTNMFIKGMNPITISNISGMKDVDLKNCQQAANRVLNSDNFGNSYINSNFRGMEFYEYLN</sequence>
<dbReference type="InterPro" id="IPR013762">
    <property type="entry name" value="Integrase-like_cat_sf"/>
</dbReference>
<dbReference type="Proteomes" id="UP000033163">
    <property type="component" value="Chromosome I"/>
</dbReference>
<dbReference type="KEGG" id="pri:PRIO_1990"/>
<dbReference type="RefSeq" id="WP_046502110.1">
    <property type="nucleotide sequence ID" value="NZ_LN831776.1"/>
</dbReference>
<dbReference type="HOGENOM" id="CLU_823483_0_0_9"/>
<evidence type="ECO:0000256" key="1">
    <source>
        <dbReference type="ARBA" id="ARBA00023172"/>
    </source>
</evidence>
<accession>A0A0E4H9N0</accession>
<gene>
    <name evidence="2" type="ORF">PRIO_1990</name>
</gene>